<feature type="compositionally biased region" description="Basic and acidic residues" evidence="2">
    <location>
        <begin position="309"/>
        <end position="318"/>
    </location>
</feature>
<dbReference type="EMBL" id="WTXG01000010">
    <property type="protein sequence ID" value="KAI0302879.1"/>
    <property type="molecule type" value="Genomic_DNA"/>
</dbReference>
<comment type="caution">
    <text evidence="4">The sequence shown here is derived from an EMBL/GenBank/DDBJ whole genome shotgun (WGS) entry which is preliminary data.</text>
</comment>
<proteinExistence type="predicted"/>
<feature type="domain" description="C2H2-type" evidence="3">
    <location>
        <begin position="40"/>
        <end position="63"/>
    </location>
</feature>
<keyword evidence="1" id="KW-0175">Coiled coil</keyword>
<evidence type="ECO:0000313" key="4">
    <source>
        <dbReference type="EMBL" id="KAI0302879.1"/>
    </source>
</evidence>
<reference evidence="4" key="1">
    <citation type="journal article" date="2022" name="New Phytol.">
        <title>Evolutionary transition to the ectomycorrhizal habit in the genomes of a hyperdiverse lineage of mushroom-forming fungi.</title>
        <authorList>
            <person name="Looney B."/>
            <person name="Miyauchi S."/>
            <person name="Morin E."/>
            <person name="Drula E."/>
            <person name="Courty P.E."/>
            <person name="Kohler A."/>
            <person name="Kuo A."/>
            <person name="LaButti K."/>
            <person name="Pangilinan J."/>
            <person name="Lipzen A."/>
            <person name="Riley R."/>
            <person name="Andreopoulos W."/>
            <person name="He G."/>
            <person name="Johnson J."/>
            <person name="Nolan M."/>
            <person name="Tritt A."/>
            <person name="Barry K.W."/>
            <person name="Grigoriev I.V."/>
            <person name="Nagy L.G."/>
            <person name="Hibbett D."/>
            <person name="Henrissat B."/>
            <person name="Matheny P.B."/>
            <person name="Labbe J."/>
            <person name="Martin F.M."/>
        </authorList>
    </citation>
    <scope>NUCLEOTIDE SEQUENCE</scope>
    <source>
        <strain evidence="4">BPL690</strain>
    </source>
</reference>
<evidence type="ECO:0000259" key="3">
    <source>
        <dbReference type="PROSITE" id="PS00028"/>
    </source>
</evidence>
<keyword evidence="5" id="KW-1185">Reference proteome</keyword>
<name>A0AAD4M5E9_9AGAM</name>
<evidence type="ECO:0000256" key="1">
    <source>
        <dbReference type="SAM" id="Coils"/>
    </source>
</evidence>
<gene>
    <name evidence="4" type="ORF">B0F90DRAFT_179304</name>
</gene>
<evidence type="ECO:0000256" key="2">
    <source>
        <dbReference type="SAM" id="MobiDB-lite"/>
    </source>
</evidence>
<sequence>MDNSFYIYIFLHNSQLTTQRTPHPFPLNSYIMSYSHRLPCLYAGCPVTFKSQHGRTYHIRSIHRSDTELRQQDPSSSAAATTLHQNELYYGDGPSYSSSSGPSGQQRRIEHTYLTTVPGNSPLHQSMINRIAKLEDRVQLAENLARQYATRPDLALSANNIPLLTKTMARVIRMAVTASNSVLEEEEEVELGREDGPADSTTSENGQQDDCIEDVSSIEPVLDISADVSYLGDEEEGETRQRKGKGKGKQIAKMMSRRDTKKKSKFSPSQLRSGVAKARVVKPAMETSESINERKRKLHEDAASPEYHFGPRDSKRSKTDFTGLYSDWEERIETSVPTSTFTAAASRSNCSLDHFRSSRGVSESHEDDDTISQASQYVTRGRQSTWTTTQATVGTENGSKNTNLKRHRGRYSMADMPFSRGSAHTKRWRKVFIPALLSWAGSIEDPFGANGQVEGIIREIWCVAYPDIPLGPKEMDITLGVVNNMLNNWRSDIGKAGCKAVTDLWDDDPSSELSSSLEGRAKFVESALKGFRFIYKHPDVMGSRAAFCSDLITKVYSTHLRRIATSSMNYGPQIGALALVTAAVERGLTVFNDDGKPRGFIDDPWGKKAREWVTATERVDDDRWEQIIEKAQTYFHAGYDVSSSPDAGGPSHAFIELDWCVFFISSLLFLRIANPSRA</sequence>
<protein>
    <recommendedName>
        <fullName evidence="3">C2H2-type domain-containing protein</fullName>
    </recommendedName>
</protein>
<dbReference type="InterPro" id="IPR013087">
    <property type="entry name" value="Znf_C2H2_type"/>
</dbReference>
<organism evidence="4 5">
    <name type="scientific">Multifurca ochricompacta</name>
    <dbReference type="NCBI Taxonomy" id="376703"/>
    <lineage>
        <taxon>Eukaryota</taxon>
        <taxon>Fungi</taxon>
        <taxon>Dikarya</taxon>
        <taxon>Basidiomycota</taxon>
        <taxon>Agaricomycotina</taxon>
        <taxon>Agaricomycetes</taxon>
        <taxon>Russulales</taxon>
        <taxon>Russulaceae</taxon>
        <taxon>Multifurca</taxon>
    </lineage>
</organism>
<evidence type="ECO:0000313" key="5">
    <source>
        <dbReference type="Proteomes" id="UP001203297"/>
    </source>
</evidence>
<dbReference type="AlphaFoldDB" id="A0AAD4M5E9"/>
<feature type="region of interest" description="Disordered" evidence="2">
    <location>
        <begin position="228"/>
        <end position="318"/>
    </location>
</feature>
<feature type="compositionally biased region" description="Polar residues" evidence="2">
    <location>
        <begin position="199"/>
        <end position="208"/>
    </location>
</feature>
<accession>A0AAD4M5E9</accession>
<dbReference type="Proteomes" id="UP001203297">
    <property type="component" value="Unassembled WGS sequence"/>
</dbReference>
<feature type="coiled-coil region" evidence="1">
    <location>
        <begin position="124"/>
        <end position="151"/>
    </location>
</feature>
<dbReference type="PROSITE" id="PS00028">
    <property type="entry name" value="ZINC_FINGER_C2H2_1"/>
    <property type="match status" value="1"/>
</dbReference>
<feature type="region of interest" description="Disordered" evidence="2">
    <location>
        <begin position="182"/>
        <end position="210"/>
    </location>
</feature>